<evidence type="ECO:0000259" key="1">
    <source>
        <dbReference type="Pfam" id="PF03372"/>
    </source>
</evidence>
<dbReference type="GO" id="GO:0004519">
    <property type="term" value="F:endonuclease activity"/>
    <property type="evidence" value="ECO:0007669"/>
    <property type="project" value="UniProtKB-KW"/>
</dbReference>
<dbReference type="InterPro" id="IPR050410">
    <property type="entry name" value="CCR4/nocturin_mRNA_transcr"/>
</dbReference>
<dbReference type="KEGG" id="cchl:FPL14_18905"/>
<dbReference type="Gene3D" id="3.60.10.10">
    <property type="entry name" value="Endonuclease/exonuclease/phosphatase"/>
    <property type="match status" value="1"/>
</dbReference>
<proteinExistence type="predicted"/>
<protein>
    <submittedName>
        <fullName evidence="2">Endonuclease/exonuclease/phosphatase family protein</fullName>
    </submittedName>
</protein>
<keyword evidence="2" id="KW-0540">Nuclease</keyword>
<dbReference type="GO" id="GO:0000175">
    <property type="term" value="F:3'-5'-RNA exonuclease activity"/>
    <property type="evidence" value="ECO:0007669"/>
    <property type="project" value="TreeGrafter"/>
</dbReference>
<dbReference type="EMBL" id="CP041969">
    <property type="protein sequence ID" value="QMV43022.1"/>
    <property type="molecule type" value="Genomic_DNA"/>
</dbReference>
<dbReference type="CDD" id="cd09083">
    <property type="entry name" value="EEP-1"/>
    <property type="match status" value="1"/>
</dbReference>
<evidence type="ECO:0000313" key="3">
    <source>
        <dbReference type="Proteomes" id="UP000515679"/>
    </source>
</evidence>
<gene>
    <name evidence="2" type="ORF">FPL14_18905</name>
</gene>
<dbReference type="PANTHER" id="PTHR12121">
    <property type="entry name" value="CARBON CATABOLITE REPRESSOR PROTEIN 4"/>
    <property type="match status" value="1"/>
</dbReference>
<feature type="domain" description="Endonuclease/exonuclease/phosphatase" evidence="1">
    <location>
        <begin position="6"/>
        <end position="251"/>
    </location>
</feature>
<dbReference type="RefSeq" id="WP_182299253.1">
    <property type="nucleotide sequence ID" value="NZ_CP041969.1"/>
</dbReference>
<dbReference type="AlphaFoldDB" id="A0A7G5C1D8"/>
<dbReference type="SUPFAM" id="SSF56219">
    <property type="entry name" value="DNase I-like"/>
    <property type="match status" value="1"/>
</dbReference>
<dbReference type="Pfam" id="PF03372">
    <property type="entry name" value="Exo_endo_phos"/>
    <property type="match status" value="1"/>
</dbReference>
<keyword evidence="2" id="KW-0378">Hydrolase</keyword>
<name>A0A7G5C1D8_9BACL</name>
<keyword evidence="3" id="KW-1185">Reference proteome</keyword>
<reference evidence="2 3" key="1">
    <citation type="submission" date="2019-07" db="EMBL/GenBank/DDBJ databases">
        <authorList>
            <person name="Kim J.K."/>
            <person name="Cheong H.-M."/>
            <person name="Choi Y."/>
            <person name="Hwang K.J."/>
            <person name="Lee S."/>
            <person name="Choi C."/>
        </authorList>
    </citation>
    <scope>NUCLEOTIDE SEQUENCE [LARGE SCALE GENOMIC DNA]</scope>
    <source>
        <strain evidence="2 3">KS 22</strain>
    </source>
</reference>
<accession>A0A7G5C1D8</accession>
<keyword evidence="2" id="KW-0255">Endonuclease</keyword>
<dbReference type="InterPro" id="IPR036691">
    <property type="entry name" value="Endo/exonu/phosph_ase_sf"/>
</dbReference>
<sequence>MELKIMTFNLRVNTSIDGDNAWPYRIRHVADLVRKAEPLIIGTQEGRYDMLRDLDRELPGYSRLGEGRSGYESGDPRMDECCAIYYRHDLFKAIRHGQFSLSETPEIPASVSWDSSYPRFCTWACLERIDESGRRLYVYNTHFDHESRLAREKSAKLLLDRITRCQAEEGLPVLLTGDFNSFPDNPAIATLRQNLVDAYLAHPEPIGRTFHDFEGGVEGEPIDYLFFTRDVFLLETTVYRDEYEGKYPSDHYPIAARVLLNRK</sequence>
<evidence type="ECO:0000313" key="2">
    <source>
        <dbReference type="EMBL" id="QMV43022.1"/>
    </source>
</evidence>
<dbReference type="InterPro" id="IPR005135">
    <property type="entry name" value="Endo/exonuclease/phosphatase"/>
</dbReference>
<dbReference type="PANTHER" id="PTHR12121:SF36">
    <property type="entry name" value="ENDONUCLEASE_EXONUCLEASE_PHOSPHATASE DOMAIN-CONTAINING PROTEIN"/>
    <property type="match status" value="1"/>
</dbReference>
<dbReference type="Proteomes" id="UP000515679">
    <property type="component" value="Chromosome"/>
</dbReference>
<keyword evidence="2" id="KW-0269">Exonuclease</keyword>
<organism evidence="2 3">
    <name type="scientific">Cohnella cholangitidis</name>
    <dbReference type="NCBI Taxonomy" id="2598458"/>
    <lineage>
        <taxon>Bacteria</taxon>
        <taxon>Bacillati</taxon>
        <taxon>Bacillota</taxon>
        <taxon>Bacilli</taxon>
        <taxon>Bacillales</taxon>
        <taxon>Paenibacillaceae</taxon>
        <taxon>Cohnella</taxon>
    </lineage>
</organism>